<dbReference type="PANTHER" id="PTHR23513:SF6">
    <property type="entry name" value="MAJOR FACILITATOR SUPERFAMILY ASSOCIATED DOMAIN-CONTAINING PROTEIN"/>
    <property type="match status" value="1"/>
</dbReference>
<dbReference type="Gene3D" id="1.20.1250.20">
    <property type="entry name" value="MFS general substrate transporter like domains"/>
    <property type="match status" value="1"/>
</dbReference>
<dbReference type="SUPFAM" id="SSF103473">
    <property type="entry name" value="MFS general substrate transporter"/>
    <property type="match status" value="1"/>
</dbReference>
<feature type="transmembrane region" description="Helical" evidence="6">
    <location>
        <begin position="302"/>
        <end position="325"/>
    </location>
</feature>
<keyword evidence="5 6" id="KW-0472">Membrane</keyword>
<feature type="transmembrane region" description="Helical" evidence="6">
    <location>
        <begin position="93"/>
        <end position="112"/>
    </location>
</feature>
<dbReference type="EMBL" id="CP014859">
    <property type="protein sequence ID" value="AOS61561.1"/>
    <property type="molecule type" value="Genomic_DNA"/>
</dbReference>
<proteinExistence type="predicted"/>
<dbReference type="PANTHER" id="PTHR23513">
    <property type="entry name" value="INTEGRAL MEMBRANE EFFLUX PROTEIN-RELATED"/>
    <property type="match status" value="1"/>
</dbReference>
<dbReference type="PROSITE" id="PS50850">
    <property type="entry name" value="MFS"/>
    <property type="match status" value="1"/>
</dbReference>
<reference evidence="9" key="1">
    <citation type="submission" date="2016-03" db="EMBL/GenBank/DDBJ databases">
        <title>Complete genome sequence of the type strain Actinoalloteichus hymeniacidonis DSM 45092.</title>
        <authorList>
            <person name="Schaffert L."/>
            <person name="Albersmeier A."/>
            <person name="Winkler A."/>
            <person name="Kalinowski J."/>
            <person name="Zotchev S."/>
            <person name="Ruckert C."/>
        </authorList>
    </citation>
    <scope>NUCLEOTIDE SEQUENCE [LARGE SCALE GENOMIC DNA]</scope>
    <source>
        <strain evidence="9">HPA177(T) (DSM 45092(T))</strain>
    </source>
</reference>
<dbReference type="InterPro" id="IPR022324">
    <property type="entry name" value="Bacilysin_exporter_BacE_put"/>
</dbReference>
<dbReference type="GO" id="GO:0022857">
    <property type="term" value="F:transmembrane transporter activity"/>
    <property type="evidence" value="ECO:0007669"/>
    <property type="project" value="InterPro"/>
</dbReference>
<dbReference type="InterPro" id="IPR020846">
    <property type="entry name" value="MFS_dom"/>
</dbReference>
<feature type="transmembrane region" description="Helical" evidence="6">
    <location>
        <begin position="188"/>
        <end position="214"/>
    </location>
</feature>
<dbReference type="AlphaFoldDB" id="A0AAC9MX09"/>
<comment type="subcellular location">
    <subcellularLocation>
        <location evidence="1">Cell membrane</location>
        <topology evidence="1">Multi-pass membrane protein</topology>
    </subcellularLocation>
</comment>
<evidence type="ECO:0000256" key="3">
    <source>
        <dbReference type="ARBA" id="ARBA00022692"/>
    </source>
</evidence>
<evidence type="ECO:0000313" key="9">
    <source>
        <dbReference type="Proteomes" id="UP000095210"/>
    </source>
</evidence>
<feature type="transmembrane region" description="Helical" evidence="6">
    <location>
        <begin position="60"/>
        <end position="81"/>
    </location>
</feature>
<evidence type="ECO:0000256" key="5">
    <source>
        <dbReference type="ARBA" id="ARBA00023136"/>
    </source>
</evidence>
<feature type="domain" description="Major facilitator superfamily (MFS) profile" evidence="7">
    <location>
        <begin position="59"/>
        <end position="450"/>
    </location>
</feature>
<evidence type="ECO:0000256" key="1">
    <source>
        <dbReference type="ARBA" id="ARBA00004651"/>
    </source>
</evidence>
<feature type="transmembrane region" description="Helical" evidence="6">
    <location>
        <begin position="274"/>
        <end position="296"/>
    </location>
</feature>
<protein>
    <submittedName>
        <fullName evidence="8">Arabinose efflux permease family protein</fullName>
    </submittedName>
</protein>
<evidence type="ECO:0000256" key="4">
    <source>
        <dbReference type="ARBA" id="ARBA00022989"/>
    </source>
</evidence>
<evidence type="ECO:0000256" key="6">
    <source>
        <dbReference type="SAM" id="Phobius"/>
    </source>
</evidence>
<evidence type="ECO:0000256" key="2">
    <source>
        <dbReference type="ARBA" id="ARBA00022475"/>
    </source>
</evidence>
<feature type="transmembrane region" description="Helical" evidence="6">
    <location>
        <begin position="337"/>
        <end position="355"/>
    </location>
</feature>
<accession>A0AAC9MX09</accession>
<dbReference type="Pfam" id="PF07690">
    <property type="entry name" value="MFS_1"/>
    <property type="match status" value="1"/>
</dbReference>
<sequence length="457" mass="48095">MARFRDLVPQCHSAVPVTRIWHPATTLRRWDAAPFQGESSQLINSGAAGTTSPIAGNRSFLALLLANGISALGTGLYLPAIQLLAVELTTDETAVAALKVASVLPAALVTLWSGVAADRMRRRALMIFSDVVRAVAILSFAGLVAGNVHTLWPLYLVAIVLGSTQTLFDSAAQAILPQLVPHHELDRANSLLTFSWTMGVAFLGPAIGGVLFSIDHALPFVANAATFLLSAVMLVWVRVKTGVAVPRGPRGIRSITAEVGTGIRHVLEHRVLRSVTLIGAVVSFCVGMITSVFVLFSTRWLGLDAIGFGLFLVGEAVGALAGSYLAVRLEGRVSRRVIVRAVPLLIGAMYALQAVTSSLPLAFVVVSAGNAMFMVWTIVATSIRQSIGPNALLGRITSVDRLCGLTATGAGALVGGTVAGSLGVQAPFFLSAAVLCILPLCVRLRVDQDEVPTSLRW</sequence>
<evidence type="ECO:0000313" key="8">
    <source>
        <dbReference type="EMBL" id="AOS61561.1"/>
    </source>
</evidence>
<keyword evidence="3 6" id="KW-0812">Transmembrane</keyword>
<evidence type="ECO:0000259" key="7">
    <source>
        <dbReference type="PROSITE" id="PS50850"/>
    </source>
</evidence>
<organism evidence="8 9">
    <name type="scientific">Actinoalloteichus hymeniacidonis</name>
    <dbReference type="NCBI Taxonomy" id="340345"/>
    <lineage>
        <taxon>Bacteria</taxon>
        <taxon>Bacillati</taxon>
        <taxon>Actinomycetota</taxon>
        <taxon>Actinomycetes</taxon>
        <taxon>Pseudonocardiales</taxon>
        <taxon>Pseudonocardiaceae</taxon>
        <taxon>Actinoalloteichus</taxon>
    </lineage>
</organism>
<keyword evidence="2" id="KW-1003">Cell membrane</keyword>
<dbReference type="Proteomes" id="UP000095210">
    <property type="component" value="Chromosome"/>
</dbReference>
<keyword evidence="4 6" id="KW-1133">Transmembrane helix</keyword>
<feature type="transmembrane region" description="Helical" evidence="6">
    <location>
        <begin position="361"/>
        <end position="381"/>
    </location>
</feature>
<gene>
    <name evidence="8" type="ORF">TL08_03645</name>
</gene>
<feature type="transmembrane region" description="Helical" evidence="6">
    <location>
        <begin position="402"/>
        <end position="422"/>
    </location>
</feature>
<dbReference type="PRINTS" id="PR01988">
    <property type="entry name" value="EXPORTERBACE"/>
</dbReference>
<name>A0AAC9MX09_9PSEU</name>
<dbReference type="InterPro" id="IPR011701">
    <property type="entry name" value="MFS"/>
</dbReference>
<feature type="transmembrane region" description="Helical" evidence="6">
    <location>
        <begin position="428"/>
        <end position="446"/>
    </location>
</feature>
<dbReference type="CDD" id="cd06173">
    <property type="entry name" value="MFS_MefA_like"/>
    <property type="match status" value="1"/>
</dbReference>
<keyword evidence="9" id="KW-1185">Reference proteome</keyword>
<dbReference type="InterPro" id="IPR036259">
    <property type="entry name" value="MFS_trans_sf"/>
</dbReference>
<dbReference type="GO" id="GO:0005886">
    <property type="term" value="C:plasma membrane"/>
    <property type="evidence" value="ECO:0007669"/>
    <property type="project" value="UniProtKB-SubCell"/>
</dbReference>
<dbReference type="KEGG" id="ahm:TL08_03645"/>